<keyword evidence="6" id="KW-0804">Transcription</keyword>
<feature type="region of interest" description="Disordered" evidence="10">
    <location>
        <begin position="28"/>
        <end position="48"/>
    </location>
</feature>
<comment type="subcellular location">
    <subcellularLocation>
        <location evidence="1 9">Nucleus</location>
    </subcellularLocation>
</comment>
<dbReference type="PANTHER" id="PTHR46805">
    <property type="entry name" value="FORKHEAD BOX PROTEIN J1"/>
    <property type="match status" value="1"/>
</dbReference>
<evidence type="ECO:0000256" key="10">
    <source>
        <dbReference type="SAM" id="MobiDB-lite"/>
    </source>
</evidence>
<evidence type="ECO:0000256" key="2">
    <source>
        <dbReference type="ARBA" id="ARBA00022794"/>
    </source>
</evidence>
<keyword evidence="13" id="KW-1185">Reference proteome</keyword>
<dbReference type="SUPFAM" id="SSF46785">
    <property type="entry name" value="Winged helix' DNA-binding domain"/>
    <property type="match status" value="1"/>
</dbReference>
<dbReference type="GO" id="GO:0000981">
    <property type="term" value="F:DNA-binding transcription factor activity, RNA polymerase II-specific"/>
    <property type="evidence" value="ECO:0007669"/>
    <property type="project" value="TreeGrafter"/>
</dbReference>
<evidence type="ECO:0000313" key="13">
    <source>
        <dbReference type="Proteomes" id="UP000198287"/>
    </source>
</evidence>
<keyword evidence="7 9" id="KW-0539">Nucleus</keyword>
<feature type="compositionally biased region" description="Pro residues" evidence="10">
    <location>
        <begin position="29"/>
        <end position="38"/>
    </location>
</feature>
<evidence type="ECO:0000259" key="11">
    <source>
        <dbReference type="PROSITE" id="PS50039"/>
    </source>
</evidence>
<dbReference type="GO" id="GO:0005634">
    <property type="term" value="C:nucleus"/>
    <property type="evidence" value="ECO:0007669"/>
    <property type="project" value="UniProtKB-SubCell"/>
</dbReference>
<dbReference type="InterPro" id="IPR036388">
    <property type="entry name" value="WH-like_DNA-bd_sf"/>
</dbReference>
<accession>A0A226DM01</accession>
<dbReference type="InterPro" id="IPR047513">
    <property type="entry name" value="FOXJ1"/>
</dbReference>
<dbReference type="STRING" id="158441.A0A226DM01"/>
<sequence>MSNSETLKPPSDDLTSLTWLQNINILTVPGPPTPPASPKPQSKKSNRIPVLKESEAHEYKTTRTEKPPFSYANLICMALMRANKNKMTLSAIYAWIKESFLYYRIADNSWCNSIRHNLSLNRCFMKVPRSKDEPGKGGFWRLDPAYTQSLDKGEKPYRLRKRRNPPKNKNKNKPPSINNNSSIVTNAMKQSGITTHDMMQIHSCSDLNCPDTHPPYVAQEMEIQLQISNNSQNQPHPQFGTPNSPSAGSIPGGQPTNNTVLQHIHTSTSSSPNYSPPEGITLLQNVQMLDILPESANLMQQGKFVELTTAERIFNANGECVYVFCTADQSLNSDDNQQTSYSTTTTTTTLSFDNTVVQMEDEMSSNPAIDSPESSESFRPPTNKTGDQIPPPPRSPQYHEMGTHQELTTLTNAQVTADVIEISTLAADMEEETSHYSIHLGGQLTQLTTQELNTIQMPCNWDERCPSINFLETELDLEELIRSGEL</sequence>
<dbReference type="InterPro" id="IPR036390">
    <property type="entry name" value="WH_DNA-bd_sf"/>
</dbReference>
<comment type="caution">
    <text evidence="12">The sequence shown here is derived from an EMBL/GenBank/DDBJ whole genome shotgun (WGS) entry which is preliminary data.</text>
</comment>
<dbReference type="FunFam" id="1.10.10.10:FF:000030">
    <property type="entry name" value="Forkhead box protein K2"/>
    <property type="match status" value="1"/>
</dbReference>
<feature type="region of interest" description="Disordered" evidence="10">
    <location>
        <begin position="151"/>
        <end position="183"/>
    </location>
</feature>
<evidence type="ECO:0000256" key="1">
    <source>
        <dbReference type="ARBA" id="ARBA00004123"/>
    </source>
</evidence>
<feature type="compositionally biased region" description="Low complexity" evidence="10">
    <location>
        <begin position="173"/>
        <end position="183"/>
    </location>
</feature>
<keyword evidence="5" id="KW-0010">Activator</keyword>
<keyword evidence="4 9" id="KW-0238">DNA-binding</keyword>
<dbReference type="InterPro" id="IPR018122">
    <property type="entry name" value="TF_fork_head_CS_1"/>
</dbReference>
<evidence type="ECO:0000256" key="3">
    <source>
        <dbReference type="ARBA" id="ARBA00023015"/>
    </source>
</evidence>
<reference evidence="12 13" key="1">
    <citation type="submission" date="2015-12" db="EMBL/GenBank/DDBJ databases">
        <title>The genome of Folsomia candida.</title>
        <authorList>
            <person name="Faddeeva A."/>
            <person name="Derks M.F."/>
            <person name="Anvar Y."/>
            <person name="Smit S."/>
            <person name="Van Straalen N."/>
            <person name="Roelofs D."/>
        </authorList>
    </citation>
    <scope>NUCLEOTIDE SEQUENCE [LARGE SCALE GENOMIC DNA]</scope>
    <source>
        <strain evidence="12 13">VU population</strain>
        <tissue evidence="12">Whole body</tissue>
    </source>
</reference>
<dbReference type="EMBL" id="LNIX01000015">
    <property type="protein sequence ID" value="OXA46552.1"/>
    <property type="molecule type" value="Genomic_DNA"/>
</dbReference>
<dbReference type="AlphaFoldDB" id="A0A226DM01"/>
<comment type="similarity">
    <text evidence="8">Belongs to the FOXJ1 family.</text>
</comment>
<feature type="region of interest" description="Disordered" evidence="10">
    <location>
        <begin position="361"/>
        <end position="398"/>
    </location>
</feature>
<evidence type="ECO:0000256" key="4">
    <source>
        <dbReference type="ARBA" id="ARBA00023125"/>
    </source>
</evidence>
<dbReference type="InterPro" id="IPR047512">
    <property type="entry name" value="FH_FOXJ1"/>
</dbReference>
<dbReference type="PROSITE" id="PS50039">
    <property type="entry name" value="FORK_HEAD_3"/>
    <property type="match status" value="1"/>
</dbReference>
<dbReference type="PROSITE" id="PS00657">
    <property type="entry name" value="FORK_HEAD_1"/>
    <property type="match status" value="1"/>
</dbReference>
<gene>
    <name evidence="12" type="ORF">Fcan01_18585</name>
</gene>
<dbReference type="GO" id="GO:0030030">
    <property type="term" value="P:cell projection organization"/>
    <property type="evidence" value="ECO:0007669"/>
    <property type="project" value="UniProtKB-KW"/>
</dbReference>
<feature type="DNA-binding region" description="Fork-head" evidence="9">
    <location>
        <begin position="66"/>
        <end position="163"/>
    </location>
</feature>
<dbReference type="OrthoDB" id="10029558at2759"/>
<dbReference type="GO" id="GO:0000978">
    <property type="term" value="F:RNA polymerase II cis-regulatory region sequence-specific DNA binding"/>
    <property type="evidence" value="ECO:0007669"/>
    <property type="project" value="TreeGrafter"/>
</dbReference>
<evidence type="ECO:0000256" key="7">
    <source>
        <dbReference type="ARBA" id="ARBA00023242"/>
    </source>
</evidence>
<dbReference type="Proteomes" id="UP000198287">
    <property type="component" value="Unassembled WGS sequence"/>
</dbReference>
<dbReference type="PANTHER" id="PTHR46805:SF1">
    <property type="entry name" value="FORKHEAD BOX PROTEIN J1"/>
    <property type="match status" value="1"/>
</dbReference>
<dbReference type="OMA" id="PPNVVCQ"/>
<dbReference type="SMART" id="SM00339">
    <property type="entry name" value="FH"/>
    <property type="match status" value="1"/>
</dbReference>
<dbReference type="InterPro" id="IPR001766">
    <property type="entry name" value="Fork_head_dom"/>
</dbReference>
<name>A0A226DM01_FOLCA</name>
<evidence type="ECO:0000256" key="8">
    <source>
        <dbReference type="ARBA" id="ARBA00034770"/>
    </source>
</evidence>
<dbReference type="PRINTS" id="PR00053">
    <property type="entry name" value="FORKHEAD"/>
</dbReference>
<proteinExistence type="inferred from homology"/>
<keyword evidence="3" id="KW-0805">Transcription regulation</keyword>
<protein>
    <submittedName>
        <fullName evidence="12">Forkhead box protein J1-B</fullName>
    </submittedName>
</protein>
<organism evidence="12 13">
    <name type="scientific">Folsomia candida</name>
    <name type="common">Springtail</name>
    <dbReference type="NCBI Taxonomy" id="158441"/>
    <lineage>
        <taxon>Eukaryota</taxon>
        <taxon>Metazoa</taxon>
        <taxon>Ecdysozoa</taxon>
        <taxon>Arthropoda</taxon>
        <taxon>Hexapoda</taxon>
        <taxon>Collembola</taxon>
        <taxon>Entomobryomorpha</taxon>
        <taxon>Isotomoidea</taxon>
        <taxon>Isotomidae</taxon>
        <taxon>Proisotominae</taxon>
        <taxon>Folsomia</taxon>
    </lineage>
</organism>
<feature type="region of interest" description="Disordered" evidence="10">
    <location>
        <begin position="230"/>
        <end position="260"/>
    </location>
</feature>
<evidence type="ECO:0000256" key="9">
    <source>
        <dbReference type="PROSITE-ProRule" id="PRU00089"/>
    </source>
</evidence>
<dbReference type="CDD" id="cd20023">
    <property type="entry name" value="FH_FOXJ1"/>
    <property type="match status" value="1"/>
</dbReference>
<evidence type="ECO:0000256" key="5">
    <source>
        <dbReference type="ARBA" id="ARBA00023159"/>
    </source>
</evidence>
<evidence type="ECO:0000313" key="12">
    <source>
        <dbReference type="EMBL" id="OXA46552.1"/>
    </source>
</evidence>
<feature type="compositionally biased region" description="Basic residues" evidence="10">
    <location>
        <begin position="158"/>
        <end position="172"/>
    </location>
</feature>
<feature type="compositionally biased region" description="Polar residues" evidence="10">
    <location>
        <begin position="364"/>
        <end position="386"/>
    </location>
</feature>
<dbReference type="Pfam" id="PF00250">
    <property type="entry name" value="Forkhead"/>
    <property type="match status" value="1"/>
</dbReference>
<dbReference type="Gene3D" id="1.10.10.10">
    <property type="entry name" value="Winged helix-like DNA-binding domain superfamily/Winged helix DNA-binding domain"/>
    <property type="match status" value="1"/>
</dbReference>
<evidence type="ECO:0000256" key="6">
    <source>
        <dbReference type="ARBA" id="ARBA00023163"/>
    </source>
</evidence>
<feature type="domain" description="Fork-head" evidence="11">
    <location>
        <begin position="66"/>
        <end position="163"/>
    </location>
</feature>
<keyword evidence="2" id="KW-0970">Cilium biogenesis/degradation</keyword>